<keyword evidence="7 11" id="KW-0274">FAD</keyword>
<keyword evidence="6 11" id="KW-0819">tRNA processing</keyword>
<evidence type="ECO:0000313" key="14">
    <source>
        <dbReference type="EMBL" id="QDU95871.1"/>
    </source>
</evidence>
<dbReference type="RefSeq" id="WP_145054559.1">
    <property type="nucleotide sequence ID" value="NZ_CP036433.1"/>
</dbReference>
<feature type="binding site" evidence="11">
    <location>
        <begin position="280"/>
        <end position="294"/>
    </location>
    <ligand>
        <name>NAD(+)</name>
        <dbReference type="ChEBI" id="CHEBI:57540"/>
    </ligand>
</feature>
<name>A0A518DVK5_9BACT</name>
<evidence type="ECO:0000256" key="9">
    <source>
        <dbReference type="ARBA" id="ARBA00025948"/>
    </source>
</evidence>
<dbReference type="GO" id="GO:0005829">
    <property type="term" value="C:cytosol"/>
    <property type="evidence" value="ECO:0007669"/>
    <property type="project" value="TreeGrafter"/>
</dbReference>
<dbReference type="Pfam" id="PF21680">
    <property type="entry name" value="GIDA_C_1st"/>
    <property type="match status" value="1"/>
</dbReference>
<evidence type="ECO:0000256" key="8">
    <source>
        <dbReference type="ARBA" id="ARBA00023027"/>
    </source>
</evidence>
<dbReference type="InterPro" id="IPR047001">
    <property type="entry name" value="MnmG_C_subdom"/>
</dbReference>
<dbReference type="Pfam" id="PF01134">
    <property type="entry name" value="GIDA"/>
    <property type="match status" value="1"/>
</dbReference>
<dbReference type="FunFam" id="1.10.150.570:FF:000001">
    <property type="entry name" value="tRNA uridine 5-carboxymethylaminomethyl modification enzyme MnmG"/>
    <property type="match status" value="1"/>
</dbReference>
<evidence type="ECO:0000256" key="5">
    <source>
        <dbReference type="ARBA" id="ARBA00022630"/>
    </source>
</evidence>
<evidence type="ECO:0000256" key="2">
    <source>
        <dbReference type="ARBA" id="ARBA00003717"/>
    </source>
</evidence>
<evidence type="ECO:0000256" key="3">
    <source>
        <dbReference type="ARBA" id="ARBA00007653"/>
    </source>
</evidence>
<comment type="function">
    <text evidence="2 11">NAD-binding protein involved in the addition of a carboxymethylaminomethyl (cmnm) group at the wobble position (U34) of certain tRNAs, forming tRNA-cmnm(5)s(2)U34.</text>
</comment>
<feature type="binding site" evidence="11">
    <location>
        <position position="124"/>
    </location>
    <ligand>
        <name>FAD</name>
        <dbReference type="ChEBI" id="CHEBI:57692"/>
    </ligand>
</feature>
<evidence type="ECO:0000256" key="11">
    <source>
        <dbReference type="HAMAP-Rule" id="MF_00129"/>
    </source>
</evidence>
<evidence type="ECO:0000313" key="15">
    <source>
        <dbReference type="Proteomes" id="UP000317648"/>
    </source>
</evidence>
<evidence type="ECO:0000256" key="6">
    <source>
        <dbReference type="ARBA" id="ARBA00022694"/>
    </source>
</evidence>
<dbReference type="Gene3D" id="1.10.150.570">
    <property type="entry name" value="GidA associated domain, C-terminal subdomain"/>
    <property type="match status" value="1"/>
</dbReference>
<keyword evidence="5 11" id="KW-0285">Flavoprotein</keyword>
<comment type="similarity">
    <text evidence="3 11">Belongs to the MnmG family.</text>
</comment>
<evidence type="ECO:0000259" key="13">
    <source>
        <dbReference type="SMART" id="SM01228"/>
    </source>
</evidence>
<evidence type="ECO:0000256" key="4">
    <source>
        <dbReference type="ARBA" id="ARBA00020461"/>
    </source>
</evidence>
<dbReference type="SMART" id="SM01228">
    <property type="entry name" value="GIDA_assoc_3"/>
    <property type="match status" value="1"/>
</dbReference>
<feature type="domain" description="tRNA uridine 5-carboxymethylaminomethyl modification enzyme C-terminal subdomain" evidence="13">
    <location>
        <begin position="533"/>
        <end position="604"/>
    </location>
</feature>
<evidence type="ECO:0000256" key="7">
    <source>
        <dbReference type="ARBA" id="ARBA00022827"/>
    </source>
</evidence>
<evidence type="ECO:0000256" key="12">
    <source>
        <dbReference type="SAM" id="MobiDB-lite"/>
    </source>
</evidence>
<comment type="subcellular location">
    <subcellularLocation>
        <location evidence="11">Cytoplasm</location>
    </subcellularLocation>
</comment>
<dbReference type="PROSITE" id="PS01280">
    <property type="entry name" value="GIDA_1"/>
    <property type="match status" value="1"/>
</dbReference>
<dbReference type="InterPro" id="IPR044920">
    <property type="entry name" value="MnmG_C_subdom_sf"/>
</dbReference>
<dbReference type="InterPro" id="IPR040131">
    <property type="entry name" value="MnmG_N"/>
</dbReference>
<dbReference type="GO" id="GO:0050660">
    <property type="term" value="F:flavin adenine dinucleotide binding"/>
    <property type="evidence" value="ECO:0007669"/>
    <property type="project" value="UniProtKB-UniRule"/>
</dbReference>
<dbReference type="GO" id="GO:0030488">
    <property type="term" value="P:tRNA methylation"/>
    <property type="evidence" value="ECO:0007669"/>
    <property type="project" value="TreeGrafter"/>
</dbReference>
<keyword evidence="8 11" id="KW-0520">NAD</keyword>
<dbReference type="EMBL" id="CP036433">
    <property type="protein sequence ID" value="QDU95871.1"/>
    <property type="molecule type" value="Genomic_DNA"/>
</dbReference>
<evidence type="ECO:0000256" key="10">
    <source>
        <dbReference type="ARBA" id="ARBA00031800"/>
    </source>
</evidence>
<dbReference type="FunFam" id="3.50.50.60:FF:000002">
    <property type="entry name" value="tRNA uridine 5-carboxymethylaminomethyl modification enzyme MnmG"/>
    <property type="match status" value="1"/>
</dbReference>
<sequence>MTTYDYDVLVIGAGHAGTEAAMAAARLGANTALLTTNLDTVGQMSCNPAIGGVAKGQIVREIDALGGIMGEVTDAAGIQFRLLNRRKGPAMHSPRAQADKKAYQLEVKRRVELQPNLSLRQEIVEDLLAETTGDATRIIGVQCRGDVVYRARAVVLTTGTFLSALMHTGEAKTPGGRAGEGTTTGISGALARFGFRVERFKTGTPPRLNGRTIDYSQTEEQPGDDAPQPFSFLTGTERAAQIAAEQVPCWITHTNAGVHDLIRENLHRAPMYSGQIQGSGPRYCPSIEDKIVRFADKTSHQLFLEPEGRQTTEVYVNGVSTSLPRDVQDAMLKLVPGLQNAQIMRYGYAVEYDFCPPDQLWPTLETKAVAGLYFAGQINGTTGYEEAGCQGLMAGANAALHLRGSDPLLLDRNQAYIGVLVDDLVTCGVDEPYRMFTSRAEYRLMLRQDNADRRLTRLAHAVGLCDDDRFQRLEAKEAEIVRVSDLLRTLRQGETNLSKLLQRPEIQWADVVQAAPQLSEVATDVAEQVVYDIKYAGYIARQQTEVERSQRMAEKRIPPAFDYHTIQHLRNEAKEKLTRVRPLSLAQAGRISGITPADVALVMFHLEGKGGKS</sequence>
<dbReference type="InterPro" id="IPR004416">
    <property type="entry name" value="MnmG"/>
</dbReference>
<dbReference type="OrthoDB" id="9815560at2"/>
<dbReference type="InterPro" id="IPR020595">
    <property type="entry name" value="MnmG-rel_CS"/>
</dbReference>
<dbReference type="KEGG" id="lcre:Pla8534_36900"/>
<comment type="cofactor">
    <cofactor evidence="1 11">
        <name>FAD</name>
        <dbReference type="ChEBI" id="CHEBI:57692"/>
    </cofactor>
</comment>
<keyword evidence="11" id="KW-0963">Cytoplasm</keyword>
<dbReference type="InterPro" id="IPR002218">
    <property type="entry name" value="MnmG-rel"/>
</dbReference>
<feature type="binding site" evidence="11">
    <location>
        <begin position="12"/>
        <end position="17"/>
    </location>
    <ligand>
        <name>FAD</name>
        <dbReference type="ChEBI" id="CHEBI:57692"/>
    </ligand>
</feature>
<feature type="binding site" evidence="11">
    <location>
        <position position="377"/>
    </location>
    <ligand>
        <name>FAD</name>
        <dbReference type="ChEBI" id="CHEBI:57692"/>
    </ligand>
</feature>
<feature type="binding site" evidence="11">
    <location>
        <position position="183"/>
    </location>
    <ligand>
        <name>FAD</name>
        <dbReference type="ChEBI" id="CHEBI:57692"/>
    </ligand>
</feature>
<dbReference type="Proteomes" id="UP000317648">
    <property type="component" value="Chromosome"/>
</dbReference>
<comment type="subunit">
    <text evidence="9 11">Homodimer. Heterotetramer of two MnmE and two MnmG subunits.</text>
</comment>
<dbReference type="PANTHER" id="PTHR11806:SF0">
    <property type="entry name" value="PROTEIN MTO1 HOMOLOG, MITOCHONDRIAL"/>
    <property type="match status" value="1"/>
</dbReference>
<dbReference type="SUPFAM" id="SSF51905">
    <property type="entry name" value="FAD/NAD(P)-binding domain"/>
    <property type="match status" value="1"/>
</dbReference>
<dbReference type="Gene3D" id="3.50.50.60">
    <property type="entry name" value="FAD/NAD(P)-binding domain"/>
    <property type="match status" value="2"/>
</dbReference>
<dbReference type="InterPro" id="IPR036188">
    <property type="entry name" value="FAD/NAD-bd_sf"/>
</dbReference>
<proteinExistence type="inferred from homology"/>
<reference evidence="14 15" key="1">
    <citation type="submission" date="2019-02" db="EMBL/GenBank/DDBJ databases">
        <title>Deep-cultivation of Planctomycetes and their phenomic and genomic characterization uncovers novel biology.</title>
        <authorList>
            <person name="Wiegand S."/>
            <person name="Jogler M."/>
            <person name="Boedeker C."/>
            <person name="Pinto D."/>
            <person name="Vollmers J."/>
            <person name="Rivas-Marin E."/>
            <person name="Kohn T."/>
            <person name="Peeters S.H."/>
            <person name="Heuer A."/>
            <person name="Rast P."/>
            <person name="Oberbeckmann S."/>
            <person name="Bunk B."/>
            <person name="Jeske O."/>
            <person name="Meyerdierks A."/>
            <person name="Storesund J.E."/>
            <person name="Kallscheuer N."/>
            <person name="Luecker S."/>
            <person name="Lage O.M."/>
            <person name="Pohl T."/>
            <person name="Merkel B.J."/>
            <person name="Hornburger P."/>
            <person name="Mueller R.-W."/>
            <person name="Bruemmer F."/>
            <person name="Labrenz M."/>
            <person name="Spormann A.M."/>
            <person name="Op den Camp H."/>
            <person name="Overmann J."/>
            <person name="Amann R."/>
            <person name="Jetten M.S.M."/>
            <person name="Mascher T."/>
            <person name="Medema M.H."/>
            <person name="Devos D.P."/>
            <person name="Kaster A.-K."/>
            <person name="Ovreas L."/>
            <person name="Rohde M."/>
            <person name="Galperin M.Y."/>
            <person name="Jogler C."/>
        </authorList>
    </citation>
    <scope>NUCLEOTIDE SEQUENCE [LARGE SCALE GENOMIC DNA]</scope>
    <source>
        <strain evidence="14 15">Pla85_3_4</strain>
    </source>
</reference>
<keyword evidence="15" id="KW-1185">Reference proteome</keyword>
<dbReference type="GO" id="GO:0002098">
    <property type="term" value="P:tRNA wobble uridine modification"/>
    <property type="evidence" value="ECO:0007669"/>
    <property type="project" value="InterPro"/>
</dbReference>
<dbReference type="PANTHER" id="PTHR11806">
    <property type="entry name" value="GLUCOSE INHIBITED DIVISION PROTEIN A"/>
    <property type="match status" value="1"/>
</dbReference>
<dbReference type="PROSITE" id="PS01281">
    <property type="entry name" value="GIDA_2"/>
    <property type="match status" value="1"/>
</dbReference>
<dbReference type="InterPro" id="IPR026904">
    <property type="entry name" value="MnmG_C"/>
</dbReference>
<gene>
    <name evidence="11 14" type="primary">mnmG</name>
    <name evidence="11" type="synonym">gidA</name>
    <name evidence="14" type="ORF">Pla8534_36900</name>
</gene>
<evidence type="ECO:0000256" key="1">
    <source>
        <dbReference type="ARBA" id="ARBA00001974"/>
    </source>
</evidence>
<dbReference type="PRINTS" id="PR00368">
    <property type="entry name" value="FADPNR"/>
</dbReference>
<dbReference type="InterPro" id="IPR049312">
    <property type="entry name" value="GIDA_C_N"/>
</dbReference>
<protein>
    <recommendedName>
        <fullName evidence="4 11">tRNA uridine 5-carboxymethylaminomethyl modification enzyme MnmG</fullName>
    </recommendedName>
    <alternativeName>
        <fullName evidence="10 11">Glucose-inhibited division protein A</fullName>
    </alternativeName>
</protein>
<feature type="region of interest" description="Disordered" evidence="12">
    <location>
        <begin position="206"/>
        <end position="231"/>
    </location>
</feature>
<dbReference type="HAMAP" id="MF_00129">
    <property type="entry name" value="MnmG_GidA"/>
    <property type="match status" value="1"/>
</dbReference>
<dbReference type="Gene3D" id="1.10.10.1800">
    <property type="entry name" value="tRNA uridine 5-carboxymethylaminomethyl modification enzyme MnmG/GidA"/>
    <property type="match status" value="1"/>
</dbReference>
<dbReference type="AlphaFoldDB" id="A0A518DVK5"/>
<organism evidence="14 15">
    <name type="scientific">Lignipirellula cremea</name>
    <dbReference type="NCBI Taxonomy" id="2528010"/>
    <lineage>
        <taxon>Bacteria</taxon>
        <taxon>Pseudomonadati</taxon>
        <taxon>Planctomycetota</taxon>
        <taxon>Planctomycetia</taxon>
        <taxon>Pirellulales</taxon>
        <taxon>Pirellulaceae</taxon>
        <taxon>Lignipirellula</taxon>
    </lineage>
</organism>
<dbReference type="Pfam" id="PF13932">
    <property type="entry name" value="SAM_GIDA_C"/>
    <property type="match status" value="1"/>
</dbReference>
<accession>A0A518DVK5</accession>
<dbReference type="NCBIfam" id="TIGR00136">
    <property type="entry name" value="mnmG_gidA"/>
    <property type="match status" value="1"/>
</dbReference>